<name>A0AAN7B0S7_9PEZI</name>
<dbReference type="AlphaFoldDB" id="A0AAN7B0S7"/>
<dbReference type="PANTHER" id="PTHR35394:SF5">
    <property type="entry name" value="DUF3176 DOMAIN-CONTAINING PROTEIN"/>
    <property type="match status" value="1"/>
</dbReference>
<evidence type="ECO:0000313" key="4">
    <source>
        <dbReference type="Proteomes" id="UP001301769"/>
    </source>
</evidence>
<keyword evidence="2" id="KW-0472">Membrane</keyword>
<organism evidence="3 4">
    <name type="scientific">Rhypophila decipiens</name>
    <dbReference type="NCBI Taxonomy" id="261697"/>
    <lineage>
        <taxon>Eukaryota</taxon>
        <taxon>Fungi</taxon>
        <taxon>Dikarya</taxon>
        <taxon>Ascomycota</taxon>
        <taxon>Pezizomycotina</taxon>
        <taxon>Sordariomycetes</taxon>
        <taxon>Sordariomycetidae</taxon>
        <taxon>Sordariales</taxon>
        <taxon>Naviculisporaceae</taxon>
        <taxon>Rhypophila</taxon>
    </lineage>
</organism>
<feature type="transmembrane region" description="Helical" evidence="2">
    <location>
        <begin position="160"/>
        <end position="177"/>
    </location>
</feature>
<protein>
    <submittedName>
        <fullName evidence="3">Uncharacterized protein</fullName>
    </submittedName>
</protein>
<reference evidence="3" key="2">
    <citation type="submission" date="2023-05" db="EMBL/GenBank/DDBJ databases">
        <authorList>
            <consortium name="Lawrence Berkeley National Laboratory"/>
            <person name="Steindorff A."/>
            <person name="Hensen N."/>
            <person name="Bonometti L."/>
            <person name="Westerberg I."/>
            <person name="Brannstrom I.O."/>
            <person name="Guillou S."/>
            <person name="Cros-Aarteil S."/>
            <person name="Calhoun S."/>
            <person name="Haridas S."/>
            <person name="Kuo A."/>
            <person name="Mondo S."/>
            <person name="Pangilinan J."/>
            <person name="Riley R."/>
            <person name="Labutti K."/>
            <person name="Andreopoulos B."/>
            <person name="Lipzen A."/>
            <person name="Chen C."/>
            <person name="Yanf M."/>
            <person name="Daum C."/>
            <person name="Ng V."/>
            <person name="Clum A."/>
            <person name="Ohm R."/>
            <person name="Martin F."/>
            <person name="Silar P."/>
            <person name="Natvig D."/>
            <person name="Lalanne C."/>
            <person name="Gautier V."/>
            <person name="Ament-Velasquez S.L."/>
            <person name="Kruys A."/>
            <person name="Hutchinson M.I."/>
            <person name="Powell A.J."/>
            <person name="Barry K."/>
            <person name="Miller A.N."/>
            <person name="Grigoriev I.V."/>
            <person name="Debuchy R."/>
            <person name="Gladieux P."/>
            <person name="Thoren M.H."/>
            <person name="Johannesson H."/>
        </authorList>
    </citation>
    <scope>NUCLEOTIDE SEQUENCE</scope>
    <source>
        <strain evidence="3">PSN293</strain>
    </source>
</reference>
<sequence>MLDTIESKNAVIINTKDLDQPNSSSKDKPCNPLGAITRLYRLVSKFLFVITLRWWWWELGAMVVSINSMIAVVVILLKIDNLALSSWTFPIQANSLVSVFMTASKTALLVPIAECISQAKWVQFARRPQKLSKFQEYDDASRGPWGAATLLLGTRRGQSAGWIATLGAILTLASLALDPFAQQILSFPSREVALPAGDGTADMASTQSLHTIDMLAMRGAILTSIYSPEQSPTSHFTYKCTTSSCVWEQAISSLGVCSVCHDIKPFFVPNCTTVPGPIVPGPGQAWSFKTTTCTYTISPLKEKSLKVYIRTITFPAADGRPAEYASEYTQFKVVSLGDYGGSDDKGHLTLGDLVDPTVRWLETALVYSAWYDTGRPRMPDLTLDELDPNLLFCGLYLCARTYDQLAVVNGSLPLSDDDDRRTVPLGNIRADEKDPASPASFVPIPGGGGQVAEVLGPRFNSSLINYGKRSSSSSPPESPTRPDEDDDKERPHEQTVLNATTRFTFAQQAVFALEGHLRRRILNISQFDGNIGFGDMSSLFNLSSEGDGGAAPSSTENYGLDMDALRARTYVNKADDNMLMNDLFDRLARGITGRMWVENGNQVVRGKALAEETYFEVGWAWFSLPCGVLLGTGVLLGLMLMTTTRGGGNGIEDGKEEEESGRMKKKKEPAVGIWKASSLAVLVCCDLDTEDTGTGADKGLNKDCRRCRPREETAATDCEIEKEDGVQECTTTAVSSQTEDGSGLGADPSVRRRRFRNLEELEEYASGIKVKLEEVDPAEEGGQERRFRFVRC</sequence>
<keyword evidence="2" id="KW-0812">Transmembrane</keyword>
<dbReference type="InterPro" id="IPR021514">
    <property type="entry name" value="DUF3176"/>
</dbReference>
<proteinExistence type="predicted"/>
<evidence type="ECO:0000256" key="2">
    <source>
        <dbReference type="SAM" id="Phobius"/>
    </source>
</evidence>
<dbReference type="PANTHER" id="PTHR35394">
    <property type="entry name" value="DUF3176 DOMAIN-CONTAINING PROTEIN"/>
    <property type="match status" value="1"/>
</dbReference>
<reference evidence="3" key="1">
    <citation type="journal article" date="2023" name="Mol. Phylogenet. Evol.">
        <title>Genome-scale phylogeny and comparative genomics of the fungal order Sordariales.</title>
        <authorList>
            <person name="Hensen N."/>
            <person name="Bonometti L."/>
            <person name="Westerberg I."/>
            <person name="Brannstrom I.O."/>
            <person name="Guillou S."/>
            <person name="Cros-Aarteil S."/>
            <person name="Calhoun S."/>
            <person name="Haridas S."/>
            <person name="Kuo A."/>
            <person name="Mondo S."/>
            <person name="Pangilinan J."/>
            <person name="Riley R."/>
            <person name="LaButti K."/>
            <person name="Andreopoulos B."/>
            <person name="Lipzen A."/>
            <person name="Chen C."/>
            <person name="Yan M."/>
            <person name="Daum C."/>
            <person name="Ng V."/>
            <person name="Clum A."/>
            <person name="Steindorff A."/>
            <person name="Ohm R.A."/>
            <person name="Martin F."/>
            <person name="Silar P."/>
            <person name="Natvig D.O."/>
            <person name="Lalanne C."/>
            <person name="Gautier V."/>
            <person name="Ament-Velasquez S.L."/>
            <person name="Kruys A."/>
            <person name="Hutchinson M.I."/>
            <person name="Powell A.J."/>
            <person name="Barry K."/>
            <person name="Miller A.N."/>
            <person name="Grigoriev I.V."/>
            <person name="Debuchy R."/>
            <person name="Gladieux P."/>
            <person name="Hiltunen Thoren M."/>
            <person name="Johannesson H."/>
        </authorList>
    </citation>
    <scope>NUCLEOTIDE SEQUENCE</scope>
    <source>
        <strain evidence="3">PSN293</strain>
    </source>
</reference>
<dbReference type="Proteomes" id="UP001301769">
    <property type="component" value="Unassembled WGS sequence"/>
</dbReference>
<feature type="region of interest" description="Disordered" evidence="1">
    <location>
        <begin position="416"/>
        <end position="441"/>
    </location>
</feature>
<accession>A0AAN7B0S7</accession>
<feature type="transmembrane region" description="Helical" evidence="2">
    <location>
        <begin position="619"/>
        <end position="641"/>
    </location>
</feature>
<comment type="caution">
    <text evidence="3">The sequence shown here is derived from an EMBL/GenBank/DDBJ whole genome shotgun (WGS) entry which is preliminary data.</text>
</comment>
<keyword evidence="2" id="KW-1133">Transmembrane helix</keyword>
<evidence type="ECO:0000313" key="3">
    <source>
        <dbReference type="EMBL" id="KAK4208476.1"/>
    </source>
</evidence>
<dbReference type="Pfam" id="PF11374">
    <property type="entry name" value="DUF3176"/>
    <property type="match status" value="1"/>
</dbReference>
<dbReference type="EMBL" id="MU858242">
    <property type="protein sequence ID" value="KAK4208476.1"/>
    <property type="molecule type" value="Genomic_DNA"/>
</dbReference>
<gene>
    <name evidence="3" type="ORF">QBC37DRAFT_431927</name>
</gene>
<evidence type="ECO:0000256" key="1">
    <source>
        <dbReference type="SAM" id="MobiDB-lite"/>
    </source>
</evidence>
<keyword evidence="4" id="KW-1185">Reference proteome</keyword>
<feature type="transmembrane region" description="Helical" evidence="2">
    <location>
        <begin position="54"/>
        <end position="77"/>
    </location>
</feature>
<feature type="region of interest" description="Disordered" evidence="1">
    <location>
        <begin position="465"/>
        <end position="492"/>
    </location>
</feature>